<dbReference type="EMBL" id="NWTC01000017">
    <property type="protein sequence ID" value="PDT45921.1"/>
    <property type="molecule type" value="Genomic_DNA"/>
</dbReference>
<sequence length="63" mass="6787">MPLTLTLSPRAGRGDCDVATCPFSPPAGRRWRQPDEGRMPAEKQSFPPHRGGVPLSASTSPTR</sequence>
<accession>A0A2A6LTP8</accession>
<dbReference type="AlphaFoldDB" id="A0A2A6LTP8"/>
<proteinExistence type="predicted"/>
<organism evidence="2 3">
    <name type="scientific">Rhizobium fredii</name>
    <name type="common">Sinorhizobium fredii</name>
    <dbReference type="NCBI Taxonomy" id="380"/>
    <lineage>
        <taxon>Bacteria</taxon>
        <taxon>Pseudomonadati</taxon>
        <taxon>Pseudomonadota</taxon>
        <taxon>Alphaproteobacteria</taxon>
        <taxon>Hyphomicrobiales</taxon>
        <taxon>Rhizobiaceae</taxon>
        <taxon>Sinorhizobium/Ensifer group</taxon>
        <taxon>Sinorhizobium</taxon>
    </lineage>
</organism>
<feature type="region of interest" description="Disordered" evidence="1">
    <location>
        <begin position="18"/>
        <end position="63"/>
    </location>
</feature>
<evidence type="ECO:0000256" key="1">
    <source>
        <dbReference type="SAM" id="MobiDB-lite"/>
    </source>
</evidence>
<evidence type="ECO:0000313" key="3">
    <source>
        <dbReference type="Proteomes" id="UP000220353"/>
    </source>
</evidence>
<reference evidence="2 3" key="1">
    <citation type="submission" date="2017-09" db="EMBL/GenBank/DDBJ databases">
        <title>Comparative genomics of rhizobia isolated from Phaseolus vulgaris in China.</title>
        <authorList>
            <person name="Tong W."/>
        </authorList>
    </citation>
    <scope>NUCLEOTIDE SEQUENCE [LARGE SCALE GENOMIC DNA]</scope>
    <source>
        <strain evidence="2 3">PCH1</strain>
    </source>
</reference>
<feature type="compositionally biased region" description="Basic and acidic residues" evidence="1">
    <location>
        <begin position="32"/>
        <end position="41"/>
    </location>
</feature>
<protein>
    <submittedName>
        <fullName evidence="2">Uncharacterized protein</fullName>
    </submittedName>
</protein>
<evidence type="ECO:0000313" key="2">
    <source>
        <dbReference type="EMBL" id="PDT45921.1"/>
    </source>
</evidence>
<dbReference type="Proteomes" id="UP000220353">
    <property type="component" value="Unassembled WGS sequence"/>
</dbReference>
<gene>
    <name evidence="2" type="ORF">CO661_21205</name>
</gene>
<name>A0A2A6LTP8_RHIFR</name>
<comment type="caution">
    <text evidence="2">The sequence shown here is derived from an EMBL/GenBank/DDBJ whole genome shotgun (WGS) entry which is preliminary data.</text>
</comment>